<name>A0A183BDT1_9TREM</name>
<dbReference type="AlphaFoldDB" id="A0A183BDT1"/>
<proteinExistence type="predicted"/>
<evidence type="ECO:0000313" key="2">
    <source>
        <dbReference type="WBParaSite" id="ECPE_0001741101-mRNA-1"/>
    </source>
</evidence>
<feature type="compositionally biased region" description="Low complexity" evidence="1">
    <location>
        <begin position="64"/>
        <end position="102"/>
    </location>
</feature>
<dbReference type="WBParaSite" id="ECPE_0001741101-mRNA-1">
    <property type="protein sequence ID" value="ECPE_0001741101-mRNA-1"/>
    <property type="gene ID" value="ECPE_0001741101"/>
</dbReference>
<feature type="region of interest" description="Disordered" evidence="1">
    <location>
        <begin position="1"/>
        <end position="37"/>
    </location>
</feature>
<reference evidence="2" key="1">
    <citation type="submission" date="2016-06" db="UniProtKB">
        <authorList>
            <consortium name="WormBaseParasite"/>
        </authorList>
    </citation>
    <scope>IDENTIFICATION</scope>
</reference>
<organism evidence="2">
    <name type="scientific">Echinostoma caproni</name>
    <dbReference type="NCBI Taxonomy" id="27848"/>
    <lineage>
        <taxon>Eukaryota</taxon>
        <taxon>Metazoa</taxon>
        <taxon>Spiralia</taxon>
        <taxon>Lophotrochozoa</taxon>
        <taxon>Platyhelminthes</taxon>
        <taxon>Trematoda</taxon>
        <taxon>Digenea</taxon>
        <taxon>Plagiorchiida</taxon>
        <taxon>Echinostomata</taxon>
        <taxon>Echinostomatoidea</taxon>
        <taxon>Echinostomatidae</taxon>
        <taxon>Echinostoma</taxon>
    </lineage>
</organism>
<sequence>LMGLSADADSGLPKPSYSSSPPNQPSSPAQTDRSSMASVFQVQRTAILLNEWASRFPLPASVIAAPGSGTTPGQTPSGATPLNPTSTSAPSTNPSATNNTVSSTSREFFSCSRMCVCVCVCWI</sequence>
<evidence type="ECO:0000256" key="1">
    <source>
        <dbReference type="SAM" id="MobiDB-lite"/>
    </source>
</evidence>
<feature type="region of interest" description="Disordered" evidence="1">
    <location>
        <begin position="63"/>
        <end position="102"/>
    </location>
</feature>
<protein>
    <submittedName>
        <fullName evidence="2">Ral guanine nucleotide dissociation stimulator-like 2</fullName>
    </submittedName>
</protein>
<accession>A0A183BDT1</accession>